<keyword evidence="3" id="KW-1185">Reference proteome</keyword>
<gene>
    <name evidence="2" type="ORF">TRIATDRAFT_131977</name>
</gene>
<dbReference type="STRING" id="452589.G9NTL7"/>
<feature type="region of interest" description="Disordered" evidence="1">
    <location>
        <begin position="315"/>
        <end position="381"/>
    </location>
</feature>
<dbReference type="AlphaFoldDB" id="G9NTL7"/>
<protein>
    <recommendedName>
        <fullName evidence="4">Ribosomal protein L1</fullName>
    </recommendedName>
</protein>
<dbReference type="SUPFAM" id="SSF56808">
    <property type="entry name" value="Ribosomal protein L1"/>
    <property type="match status" value="1"/>
</dbReference>
<dbReference type="InterPro" id="IPR028364">
    <property type="entry name" value="Ribosomal_uL1/biogenesis"/>
</dbReference>
<evidence type="ECO:0000313" key="3">
    <source>
        <dbReference type="Proteomes" id="UP000005426"/>
    </source>
</evidence>
<dbReference type="Gene3D" id="3.40.50.790">
    <property type="match status" value="1"/>
</dbReference>
<feature type="compositionally biased region" description="Basic residues" evidence="1">
    <location>
        <begin position="367"/>
        <end position="381"/>
    </location>
</feature>
<accession>G9NTL7</accession>
<evidence type="ECO:0000256" key="1">
    <source>
        <dbReference type="SAM" id="MobiDB-lite"/>
    </source>
</evidence>
<feature type="compositionally biased region" description="Basic and acidic residues" evidence="1">
    <location>
        <begin position="343"/>
        <end position="366"/>
    </location>
</feature>
<comment type="caution">
    <text evidence="2">The sequence shown here is derived from an EMBL/GenBank/DDBJ whole genome shotgun (WGS) entry which is preliminary data.</text>
</comment>
<dbReference type="HOGENOM" id="CLU_026457_5_0_1"/>
<organism evidence="2 3">
    <name type="scientific">Hypocrea atroviridis (strain ATCC 20476 / IMI 206040)</name>
    <name type="common">Trichoderma atroviride</name>
    <dbReference type="NCBI Taxonomy" id="452589"/>
    <lineage>
        <taxon>Eukaryota</taxon>
        <taxon>Fungi</taxon>
        <taxon>Dikarya</taxon>
        <taxon>Ascomycota</taxon>
        <taxon>Pezizomycotina</taxon>
        <taxon>Sordariomycetes</taxon>
        <taxon>Hypocreomycetidae</taxon>
        <taxon>Hypocreales</taxon>
        <taxon>Hypocreaceae</taxon>
        <taxon>Trichoderma</taxon>
    </lineage>
</organism>
<dbReference type="KEGG" id="tatv:25775248"/>
<dbReference type="InterPro" id="IPR023674">
    <property type="entry name" value="Ribosomal_uL1-like"/>
</dbReference>
<evidence type="ECO:0008006" key="4">
    <source>
        <dbReference type="Google" id="ProtNLM"/>
    </source>
</evidence>
<dbReference type="OrthoDB" id="10251727at2759"/>
<dbReference type="Proteomes" id="UP000005426">
    <property type="component" value="Unassembled WGS sequence"/>
</dbReference>
<proteinExistence type="predicted"/>
<dbReference type="OMA" id="PQRAYKN"/>
<dbReference type="CDD" id="cd00403">
    <property type="entry name" value="Ribosomal_L1"/>
    <property type="match status" value="1"/>
</dbReference>
<dbReference type="GeneID" id="25775248"/>
<dbReference type="EMBL" id="ABDG02000023">
    <property type="protein sequence ID" value="EHK46058.1"/>
    <property type="molecule type" value="Genomic_DNA"/>
</dbReference>
<sequence>MAPSKKEVAKKEVAVVGSNAVAAIDAAQTLKASKALLSHIKSAAKEQAESSSKRNLLQEANDGETDQIVWLTLTTKRHMSEKARLQPGKILLPHSLNAAAETTVCLITADPQRAYKNIVAADEFPAELRKKITRVIDVTKLKAKYGQYEAQRKLFAEHDVFLGDDRIINRLPKILGKTFYKTTLKRPVPVVLKPKARKVDGKRTKPQKKEGEVNAATPAEIAKEIEKALGSALVSLSPSTNTAVRVGFSDWTAEQIAANVEAVANTMVEKWVPQQWRNVKSIYIKGAETAALPIWMTDELWLDDKDVIADSEGKAEKANIGKKRKNAEEQAEAAPAAKKAKKAAKEEKPKPEGNDDKLDQQISDRKTRLRSAKAKAAKAAE</sequence>
<dbReference type="eggNOG" id="KOG1685">
    <property type="taxonomic scope" value="Eukaryota"/>
</dbReference>
<name>G9NTL7_HYPAI</name>
<dbReference type="InterPro" id="IPR016095">
    <property type="entry name" value="Ribosomal_uL1_3-a/b-sand"/>
</dbReference>
<dbReference type="Pfam" id="PF00687">
    <property type="entry name" value="Ribosomal_L1"/>
    <property type="match status" value="1"/>
</dbReference>
<evidence type="ECO:0000313" key="2">
    <source>
        <dbReference type="EMBL" id="EHK46058.1"/>
    </source>
</evidence>
<reference evidence="2 3" key="1">
    <citation type="journal article" date="2011" name="Genome Biol.">
        <title>Comparative genome sequence analysis underscores mycoparasitism as the ancestral life style of Trichoderma.</title>
        <authorList>
            <person name="Kubicek C.P."/>
            <person name="Herrera-Estrella A."/>
            <person name="Seidl-Seiboth V."/>
            <person name="Martinez D.A."/>
            <person name="Druzhinina I.S."/>
            <person name="Thon M."/>
            <person name="Zeilinger S."/>
            <person name="Casas-Flores S."/>
            <person name="Horwitz B.A."/>
            <person name="Mukherjee P.K."/>
            <person name="Mukherjee M."/>
            <person name="Kredics L."/>
            <person name="Alcaraz L.D."/>
            <person name="Aerts A."/>
            <person name="Antal Z."/>
            <person name="Atanasova L."/>
            <person name="Cervantes-Badillo M.G."/>
            <person name="Challacombe J."/>
            <person name="Chertkov O."/>
            <person name="McCluskey K."/>
            <person name="Coulpier F."/>
            <person name="Deshpande N."/>
            <person name="von Doehren H."/>
            <person name="Ebbole D.J."/>
            <person name="Esquivel-Naranjo E.U."/>
            <person name="Fekete E."/>
            <person name="Flipphi M."/>
            <person name="Glaser F."/>
            <person name="Gomez-Rodriguez E.Y."/>
            <person name="Gruber S."/>
            <person name="Han C."/>
            <person name="Henrissat B."/>
            <person name="Hermosa R."/>
            <person name="Hernandez-Onate M."/>
            <person name="Karaffa L."/>
            <person name="Kosti I."/>
            <person name="Le Crom S."/>
            <person name="Lindquist E."/>
            <person name="Lucas S."/>
            <person name="Luebeck M."/>
            <person name="Luebeck P.S."/>
            <person name="Margeot A."/>
            <person name="Metz B."/>
            <person name="Misra M."/>
            <person name="Nevalainen H."/>
            <person name="Omann M."/>
            <person name="Packer N."/>
            <person name="Perrone G."/>
            <person name="Uresti-Rivera E.E."/>
            <person name="Salamov A."/>
            <person name="Schmoll M."/>
            <person name="Seiboth B."/>
            <person name="Shapiro H."/>
            <person name="Sukno S."/>
            <person name="Tamayo-Ramos J.A."/>
            <person name="Tisch D."/>
            <person name="Wiest A."/>
            <person name="Wilkinson H.H."/>
            <person name="Zhang M."/>
            <person name="Coutinho P.M."/>
            <person name="Kenerley C.M."/>
            <person name="Monte E."/>
            <person name="Baker S.E."/>
            <person name="Grigoriev I.V."/>
        </authorList>
    </citation>
    <scope>NUCLEOTIDE SEQUENCE [LARGE SCALE GENOMIC DNA]</scope>
    <source>
        <strain evidence="3">ATCC 20476 / IMI 206040</strain>
    </source>
</reference>